<organism evidence="2 3">
    <name type="scientific">Paracoccus tegillarcae</name>
    <dbReference type="NCBI Taxonomy" id="1529068"/>
    <lineage>
        <taxon>Bacteria</taxon>
        <taxon>Pseudomonadati</taxon>
        <taxon>Pseudomonadota</taxon>
        <taxon>Alphaproteobacteria</taxon>
        <taxon>Rhodobacterales</taxon>
        <taxon>Paracoccaceae</taxon>
        <taxon>Paracoccus</taxon>
    </lineage>
</organism>
<feature type="domain" description="Glycosyltransferase 2-like" evidence="1">
    <location>
        <begin position="9"/>
        <end position="161"/>
    </location>
</feature>
<dbReference type="Gene3D" id="3.90.550.10">
    <property type="entry name" value="Spore Coat Polysaccharide Biosynthesis Protein SpsA, Chain A"/>
    <property type="match status" value="1"/>
</dbReference>
<evidence type="ECO:0000259" key="1">
    <source>
        <dbReference type="Pfam" id="PF00535"/>
    </source>
</evidence>
<dbReference type="PANTHER" id="PTHR43179">
    <property type="entry name" value="RHAMNOSYLTRANSFERASE WBBL"/>
    <property type="match status" value="1"/>
</dbReference>
<keyword evidence="2" id="KW-0808">Transferase</keyword>
<dbReference type="AlphaFoldDB" id="A0A2K9EI91"/>
<sequence length="282" mass="30549">MRPAMKDLTVIIVCYNSSSILPNLLASLPNNVAVTLVNNTPNDRLDHLASDWVQIITPGRNVGFGVACNLGASNVGTQYILFLNPDTRLQSGAIDALMQSAKDHPEASAFNPVLADSDGKLHNKRRSILLPRGHRLSAQAVQCDGVVPVLTGAALLVRADAFFQAGKFDSAIFLYHEDDDLSIRLKALGPLRIVGAAQVIHEGGHGSGDRIASASIKAFHMGQSRVYAMRKHNRPMPLLRSLGRATLQLLSPTTWLSRRKRTKQVHFLRGILSAPQVSNAST</sequence>
<name>A0A2K9EI91_9RHOB</name>
<dbReference type="EMBL" id="CP025408">
    <property type="protein sequence ID" value="AUH33077.1"/>
    <property type="molecule type" value="Genomic_DNA"/>
</dbReference>
<evidence type="ECO:0000313" key="2">
    <source>
        <dbReference type="EMBL" id="AUH33077.1"/>
    </source>
</evidence>
<keyword evidence="3" id="KW-1185">Reference proteome</keyword>
<dbReference type="Proteomes" id="UP000233742">
    <property type="component" value="Chromosome"/>
</dbReference>
<dbReference type="KEGG" id="paro:CUV01_06445"/>
<dbReference type="OrthoDB" id="9771846at2"/>
<dbReference type="Pfam" id="PF00535">
    <property type="entry name" value="Glycos_transf_2"/>
    <property type="match status" value="1"/>
</dbReference>
<proteinExistence type="predicted"/>
<dbReference type="InterPro" id="IPR029044">
    <property type="entry name" value="Nucleotide-diphossugar_trans"/>
</dbReference>
<protein>
    <submittedName>
        <fullName evidence="2">Glycosyltransferase family 2 protein</fullName>
    </submittedName>
</protein>
<dbReference type="GO" id="GO:0016740">
    <property type="term" value="F:transferase activity"/>
    <property type="evidence" value="ECO:0007669"/>
    <property type="project" value="UniProtKB-KW"/>
</dbReference>
<evidence type="ECO:0000313" key="3">
    <source>
        <dbReference type="Proteomes" id="UP000233742"/>
    </source>
</evidence>
<dbReference type="PANTHER" id="PTHR43179:SF7">
    <property type="entry name" value="RHAMNOSYLTRANSFERASE WBBL"/>
    <property type="match status" value="1"/>
</dbReference>
<accession>A0A2K9EI91</accession>
<reference evidence="2 3" key="1">
    <citation type="submission" date="2017-12" db="EMBL/GenBank/DDBJ databases">
        <authorList>
            <person name="Hurst M.R.H."/>
        </authorList>
    </citation>
    <scope>NUCLEOTIDE SEQUENCE [LARGE SCALE GENOMIC DNA]</scope>
    <source>
        <strain evidence="2 3">BM15</strain>
    </source>
</reference>
<dbReference type="InterPro" id="IPR001173">
    <property type="entry name" value="Glyco_trans_2-like"/>
</dbReference>
<dbReference type="CDD" id="cd04186">
    <property type="entry name" value="GT_2_like_c"/>
    <property type="match status" value="1"/>
</dbReference>
<gene>
    <name evidence="2" type="ORF">CUV01_06445</name>
</gene>
<dbReference type="SUPFAM" id="SSF53448">
    <property type="entry name" value="Nucleotide-diphospho-sugar transferases"/>
    <property type="match status" value="1"/>
</dbReference>